<evidence type="ECO:0000256" key="9">
    <source>
        <dbReference type="HAMAP-Rule" id="MF_00323"/>
    </source>
</evidence>
<dbReference type="Proteomes" id="UP000244248">
    <property type="component" value="Unassembled WGS sequence"/>
</dbReference>
<dbReference type="InterPro" id="IPR001015">
    <property type="entry name" value="Ferrochelatase"/>
</dbReference>
<keyword evidence="4 9" id="KW-0408">Iron</keyword>
<dbReference type="SUPFAM" id="SSF53800">
    <property type="entry name" value="Chelatase"/>
    <property type="match status" value="1"/>
</dbReference>
<dbReference type="CDD" id="cd03411">
    <property type="entry name" value="Ferrochelatase_N"/>
    <property type="match status" value="1"/>
</dbReference>
<comment type="similarity">
    <text evidence="1 9 10">Belongs to the ferrochelatase family.</text>
</comment>
<sequence>MAMMHNSKDKAGVLLVNLGTPDAPTAPAIRRYLREFLSDTRVVEIPRAVWLPVLYGFILPFRPKKLAHAYASVWSERGSPLLAVSKQQAQQLQTLLGADVPVALGMTYGNPSVASALAELKQKGATRIVVLPLYPQYSGTTTASVFDAIARVLARERHIPELRTINDYHAQPAYIEALAASVRAYRQTHGASEHLLMSFHSIPQRYVNQGDPYDAQCKKTAALLAEALQLKPEEWSISFQSRLGREPWLQPYTDVVLPQYAAKGIKTLDVICPGFSADCLETLEEVAIRYREDFLAAGGEGFRYIPALNADDAHIRMMQSLVQSAL</sequence>
<comment type="pathway">
    <text evidence="9 10">Porphyrin-containing compound metabolism; protoheme biosynthesis; protoheme from protoporphyrin-IX: step 1/1.</text>
</comment>
<dbReference type="FunFam" id="3.40.50.1400:FF:000002">
    <property type="entry name" value="Ferrochelatase"/>
    <property type="match status" value="1"/>
</dbReference>
<evidence type="ECO:0000256" key="3">
    <source>
        <dbReference type="ARBA" id="ARBA00022723"/>
    </source>
</evidence>
<keyword evidence="6 9" id="KW-0456">Lyase</keyword>
<dbReference type="AlphaFoldDB" id="A0A2T5MJK1"/>
<evidence type="ECO:0000313" key="12">
    <source>
        <dbReference type="Proteomes" id="UP000244248"/>
    </source>
</evidence>
<keyword evidence="3 9" id="KW-0479">Metal-binding</keyword>
<dbReference type="Pfam" id="PF00762">
    <property type="entry name" value="Ferrochelatase"/>
    <property type="match status" value="1"/>
</dbReference>
<accession>A0A2T5MJK1</accession>
<dbReference type="CDD" id="cd00419">
    <property type="entry name" value="Ferrochelatase_C"/>
    <property type="match status" value="1"/>
</dbReference>
<dbReference type="EMBL" id="QANS01000001">
    <property type="protein sequence ID" value="PTU32757.1"/>
    <property type="molecule type" value="Genomic_DNA"/>
</dbReference>
<protein>
    <recommendedName>
        <fullName evidence="9 10">Ferrochelatase</fullName>
        <ecNumber evidence="9 10">4.98.1.1</ecNumber>
    </recommendedName>
    <alternativeName>
        <fullName evidence="9">Heme synthase</fullName>
    </alternativeName>
    <alternativeName>
        <fullName evidence="9">Protoheme ferro-lyase</fullName>
    </alternativeName>
</protein>
<comment type="function">
    <text evidence="9 10">Catalyzes the ferrous insertion into protoporphyrin IX.</text>
</comment>
<keyword evidence="2 9" id="KW-0963">Cytoplasm</keyword>
<dbReference type="InterPro" id="IPR033644">
    <property type="entry name" value="Ferrochelatase_C"/>
</dbReference>
<dbReference type="EC" id="4.98.1.1" evidence="9 10"/>
<comment type="subcellular location">
    <subcellularLocation>
        <location evidence="9 10">Cytoplasm</location>
    </subcellularLocation>
</comment>
<keyword evidence="7 9" id="KW-0627">Porphyrin biosynthesis</keyword>
<evidence type="ECO:0000313" key="11">
    <source>
        <dbReference type="EMBL" id="PTU32757.1"/>
    </source>
</evidence>
<dbReference type="GO" id="GO:0046872">
    <property type="term" value="F:metal ion binding"/>
    <property type="evidence" value="ECO:0007669"/>
    <property type="project" value="UniProtKB-KW"/>
</dbReference>
<dbReference type="PROSITE" id="PS00534">
    <property type="entry name" value="FERROCHELATASE"/>
    <property type="match status" value="1"/>
</dbReference>
<evidence type="ECO:0000256" key="1">
    <source>
        <dbReference type="ARBA" id="ARBA00007718"/>
    </source>
</evidence>
<proteinExistence type="inferred from homology"/>
<keyword evidence="5 9" id="KW-0350">Heme biosynthesis</keyword>
<feature type="binding site" evidence="9">
    <location>
        <position position="200"/>
    </location>
    <ligand>
        <name>Fe(2+)</name>
        <dbReference type="ChEBI" id="CHEBI:29033"/>
    </ligand>
</feature>
<dbReference type="GO" id="GO:0006783">
    <property type="term" value="P:heme biosynthetic process"/>
    <property type="evidence" value="ECO:0007669"/>
    <property type="project" value="UniProtKB-UniRule"/>
</dbReference>
<dbReference type="PANTHER" id="PTHR11108">
    <property type="entry name" value="FERROCHELATASE"/>
    <property type="match status" value="1"/>
</dbReference>
<comment type="catalytic activity">
    <reaction evidence="8">
        <text>Fe-coproporphyrin III + 2 H(+) = coproporphyrin III + Fe(2+)</text>
        <dbReference type="Rhea" id="RHEA:49572"/>
        <dbReference type="ChEBI" id="CHEBI:15378"/>
        <dbReference type="ChEBI" id="CHEBI:29033"/>
        <dbReference type="ChEBI" id="CHEBI:68438"/>
        <dbReference type="ChEBI" id="CHEBI:131725"/>
        <dbReference type="EC" id="4.99.1.9"/>
    </reaction>
    <physiologicalReaction direction="right-to-left" evidence="8">
        <dbReference type="Rhea" id="RHEA:49574"/>
    </physiologicalReaction>
</comment>
<keyword evidence="12" id="KW-1185">Reference proteome</keyword>
<evidence type="ECO:0000256" key="6">
    <source>
        <dbReference type="ARBA" id="ARBA00023239"/>
    </source>
</evidence>
<reference evidence="11 12" key="1">
    <citation type="submission" date="2018-04" db="EMBL/GenBank/DDBJ databases">
        <title>Novel species isolated from glacier.</title>
        <authorList>
            <person name="Liu Q."/>
            <person name="Xin Y.-H."/>
        </authorList>
    </citation>
    <scope>NUCLEOTIDE SEQUENCE [LARGE SCALE GENOMIC DNA]</scope>
    <source>
        <strain evidence="11 12">GT1R17</strain>
    </source>
</reference>
<dbReference type="HAMAP" id="MF_00323">
    <property type="entry name" value="Ferrochelatase"/>
    <property type="match status" value="1"/>
</dbReference>
<dbReference type="NCBIfam" id="TIGR00109">
    <property type="entry name" value="hemH"/>
    <property type="match status" value="1"/>
</dbReference>
<dbReference type="UniPathway" id="UPA00252">
    <property type="reaction ID" value="UER00325"/>
</dbReference>
<evidence type="ECO:0000256" key="4">
    <source>
        <dbReference type="ARBA" id="ARBA00023004"/>
    </source>
</evidence>
<comment type="caution">
    <text evidence="11">The sequence shown here is derived from an EMBL/GenBank/DDBJ whole genome shotgun (WGS) entry which is preliminary data.</text>
</comment>
<dbReference type="Gene3D" id="3.40.50.1400">
    <property type="match status" value="2"/>
</dbReference>
<organism evidence="11 12">
    <name type="scientific">Stenotrophobium rhamnosiphilum</name>
    <dbReference type="NCBI Taxonomy" id="2029166"/>
    <lineage>
        <taxon>Bacteria</taxon>
        <taxon>Pseudomonadati</taxon>
        <taxon>Pseudomonadota</taxon>
        <taxon>Gammaproteobacteria</taxon>
        <taxon>Nevskiales</taxon>
        <taxon>Nevskiaceae</taxon>
        <taxon>Stenotrophobium</taxon>
    </lineage>
</organism>
<evidence type="ECO:0000256" key="7">
    <source>
        <dbReference type="ARBA" id="ARBA00023244"/>
    </source>
</evidence>
<comment type="catalytic activity">
    <reaction evidence="9 10">
        <text>heme b + 2 H(+) = protoporphyrin IX + Fe(2+)</text>
        <dbReference type="Rhea" id="RHEA:22584"/>
        <dbReference type="ChEBI" id="CHEBI:15378"/>
        <dbReference type="ChEBI" id="CHEBI:29033"/>
        <dbReference type="ChEBI" id="CHEBI:57306"/>
        <dbReference type="ChEBI" id="CHEBI:60344"/>
        <dbReference type="EC" id="4.98.1.1"/>
    </reaction>
</comment>
<gene>
    <name evidence="9" type="primary">hemH</name>
    <name evidence="11" type="ORF">CJD38_01140</name>
</gene>
<dbReference type="PANTHER" id="PTHR11108:SF1">
    <property type="entry name" value="FERROCHELATASE, MITOCHONDRIAL"/>
    <property type="match status" value="1"/>
</dbReference>
<evidence type="ECO:0000256" key="5">
    <source>
        <dbReference type="ARBA" id="ARBA00023133"/>
    </source>
</evidence>
<dbReference type="InterPro" id="IPR033659">
    <property type="entry name" value="Ferrochelatase_N"/>
</dbReference>
<name>A0A2T5MJK1_9GAMM</name>
<dbReference type="InterPro" id="IPR019772">
    <property type="entry name" value="Ferrochelatase_AS"/>
</dbReference>
<dbReference type="GO" id="GO:0005737">
    <property type="term" value="C:cytoplasm"/>
    <property type="evidence" value="ECO:0007669"/>
    <property type="project" value="UniProtKB-SubCell"/>
</dbReference>
<feature type="binding site" evidence="9">
    <location>
        <position position="281"/>
    </location>
    <ligand>
        <name>Fe(2+)</name>
        <dbReference type="ChEBI" id="CHEBI:29033"/>
    </ligand>
</feature>
<dbReference type="OrthoDB" id="9809741at2"/>
<dbReference type="GO" id="GO:0004325">
    <property type="term" value="F:ferrochelatase activity"/>
    <property type="evidence" value="ECO:0007669"/>
    <property type="project" value="UniProtKB-UniRule"/>
</dbReference>
<evidence type="ECO:0000256" key="2">
    <source>
        <dbReference type="ARBA" id="ARBA00022490"/>
    </source>
</evidence>
<evidence type="ECO:0000256" key="10">
    <source>
        <dbReference type="RuleBase" id="RU000607"/>
    </source>
</evidence>
<evidence type="ECO:0000256" key="8">
    <source>
        <dbReference type="ARBA" id="ARBA00024536"/>
    </source>
</evidence>